<protein>
    <submittedName>
        <fullName evidence="9">MutS2 protein</fullName>
    </submittedName>
</protein>
<evidence type="ECO:0000256" key="7">
    <source>
        <dbReference type="SAM" id="Coils"/>
    </source>
</evidence>
<dbReference type="GO" id="GO:0140664">
    <property type="term" value="F:ATP-dependent DNA damage sensor activity"/>
    <property type="evidence" value="ECO:0007669"/>
    <property type="project" value="InterPro"/>
</dbReference>
<evidence type="ECO:0000259" key="8">
    <source>
        <dbReference type="PROSITE" id="PS00486"/>
    </source>
</evidence>
<dbReference type="SUPFAM" id="SSF52540">
    <property type="entry name" value="P-loop containing nucleoside triphosphate hydrolases"/>
    <property type="match status" value="1"/>
</dbReference>
<dbReference type="GO" id="GO:0030983">
    <property type="term" value="F:mismatched DNA binding"/>
    <property type="evidence" value="ECO:0007669"/>
    <property type="project" value="InterPro"/>
</dbReference>
<evidence type="ECO:0000256" key="1">
    <source>
        <dbReference type="ARBA" id="ARBA00022730"/>
    </source>
</evidence>
<gene>
    <name evidence="9" type="primary">mutSB_5</name>
    <name evidence="9" type="ORF">g.118134</name>
</gene>
<dbReference type="SUPFAM" id="SSF48334">
    <property type="entry name" value="DNA repair protein MutS, domain III"/>
    <property type="match status" value="1"/>
</dbReference>
<dbReference type="InterPro" id="IPR005747">
    <property type="entry name" value="MutS2"/>
</dbReference>
<reference evidence="9" key="1">
    <citation type="submission" date="2015-07" db="EMBL/GenBank/DDBJ databases">
        <title>Transcriptome Assembly of Anthurium amnicola.</title>
        <authorList>
            <person name="Suzuki J."/>
        </authorList>
    </citation>
    <scope>NUCLEOTIDE SEQUENCE</scope>
</reference>
<dbReference type="GO" id="GO:0045910">
    <property type="term" value="P:negative regulation of DNA recombination"/>
    <property type="evidence" value="ECO:0007669"/>
    <property type="project" value="InterPro"/>
</dbReference>
<dbReference type="SMART" id="SM00533">
    <property type="entry name" value="MUTSd"/>
    <property type="match status" value="1"/>
</dbReference>
<dbReference type="InterPro" id="IPR007696">
    <property type="entry name" value="DNA_mismatch_repair_MutS_core"/>
</dbReference>
<dbReference type="InterPro" id="IPR036187">
    <property type="entry name" value="DNA_mismatch_repair_MutS_sf"/>
</dbReference>
<keyword evidence="4" id="KW-0067">ATP-binding</keyword>
<keyword evidence="2" id="KW-0547">Nucleotide-binding</keyword>
<dbReference type="GO" id="GO:0019843">
    <property type="term" value="F:rRNA binding"/>
    <property type="evidence" value="ECO:0007669"/>
    <property type="project" value="UniProtKB-KW"/>
</dbReference>
<dbReference type="Pfam" id="PF20297">
    <property type="entry name" value="MSSS"/>
    <property type="match status" value="1"/>
</dbReference>
<dbReference type="GO" id="GO:0004519">
    <property type="term" value="F:endonuclease activity"/>
    <property type="evidence" value="ECO:0007669"/>
    <property type="project" value="InterPro"/>
</dbReference>
<dbReference type="Gene3D" id="3.40.50.300">
    <property type="entry name" value="P-loop containing nucleotide triphosphate hydrolases"/>
    <property type="match status" value="1"/>
</dbReference>
<organism evidence="9">
    <name type="scientific">Anthurium amnicola</name>
    <dbReference type="NCBI Taxonomy" id="1678845"/>
    <lineage>
        <taxon>Eukaryota</taxon>
        <taxon>Viridiplantae</taxon>
        <taxon>Streptophyta</taxon>
        <taxon>Embryophyta</taxon>
        <taxon>Tracheophyta</taxon>
        <taxon>Spermatophyta</taxon>
        <taxon>Magnoliopsida</taxon>
        <taxon>Liliopsida</taxon>
        <taxon>Araceae</taxon>
        <taxon>Pothoideae</taxon>
        <taxon>Potheae</taxon>
        <taxon>Anthurium</taxon>
    </lineage>
</organism>
<keyword evidence="7" id="KW-0175">Coiled coil</keyword>
<evidence type="ECO:0000313" key="9">
    <source>
        <dbReference type="EMBL" id="JAT44385.1"/>
    </source>
</evidence>
<evidence type="ECO:0000256" key="2">
    <source>
        <dbReference type="ARBA" id="ARBA00022741"/>
    </source>
</evidence>
<keyword evidence="5" id="KW-0694">RNA-binding</keyword>
<dbReference type="FunFam" id="3.40.50.300:FF:000830">
    <property type="entry name" value="Endonuclease MutS2"/>
    <property type="match status" value="1"/>
</dbReference>
<feature type="domain" description="DNA mismatch repair proteins mutS family" evidence="8">
    <location>
        <begin position="554"/>
        <end position="570"/>
    </location>
</feature>
<dbReference type="Pfam" id="PF00488">
    <property type="entry name" value="MutS_V"/>
    <property type="match status" value="1"/>
</dbReference>
<feature type="coiled-coil region" evidence="7">
    <location>
        <begin position="210"/>
        <end position="237"/>
    </location>
</feature>
<name>A0A1D1XPS1_9ARAE</name>
<dbReference type="SMART" id="SM00534">
    <property type="entry name" value="MUTSac"/>
    <property type="match status" value="1"/>
</dbReference>
<dbReference type="GO" id="GO:0005524">
    <property type="term" value="F:ATP binding"/>
    <property type="evidence" value="ECO:0007669"/>
    <property type="project" value="UniProtKB-KW"/>
</dbReference>
<dbReference type="InterPro" id="IPR046893">
    <property type="entry name" value="MSSS"/>
</dbReference>
<dbReference type="InterPro" id="IPR045076">
    <property type="entry name" value="MutS"/>
</dbReference>
<feature type="coiled-coil region" evidence="7">
    <location>
        <begin position="405"/>
        <end position="432"/>
    </location>
</feature>
<keyword evidence="6" id="KW-0238">DNA-binding</keyword>
<dbReference type="GO" id="GO:0006298">
    <property type="term" value="P:mismatch repair"/>
    <property type="evidence" value="ECO:0007669"/>
    <property type="project" value="InterPro"/>
</dbReference>
<dbReference type="EMBL" id="GDJX01023551">
    <property type="protein sequence ID" value="JAT44385.1"/>
    <property type="molecule type" value="Transcribed_RNA"/>
</dbReference>
<evidence type="ECO:0000256" key="3">
    <source>
        <dbReference type="ARBA" id="ARBA00022801"/>
    </source>
</evidence>
<dbReference type="GO" id="GO:0016887">
    <property type="term" value="F:ATP hydrolysis activity"/>
    <property type="evidence" value="ECO:0007669"/>
    <property type="project" value="InterPro"/>
</dbReference>
<keyword evidence="1" id="KW-0699">rRNA-binding</keyword>
<dbReference type="InterPro" id="IPR027417">
    <property type="entry name" value="P-loop_NTPase"/>
</dbReference>
<dbReference type="PANTHER" id="PTHR48466:SF2">
    <property type="entry name" value="OS10G0509000 PROTEIN"/>
    <property type="match status" value="1"/>
</dbReference>
<accession>A0A1D1XPS1</accession>
<evidence type="ECO:0000256" key="4">
    <source>
        <dbReference type="ARBA" id="ARBA00022840"/>
    </source>
</evidence>
<dbReference type="PANTHER" id="PTHR48466">
    <property type="entry name" value="OS10G0509000 PROTEIN-RELATED"/>
    <property type="match status" value="1"/>
</dbReference>
<keyword evidence="3" id="KW-0378">Hydrolase</keyword>
<dbReference type="PIRSF" id="PIRSF005814">
    <property type="entry name" value="MutS_YshD"/>
    <property type="match status" value="1"/>
</dbReference>
<proteinExistence type="predicted"/>
<sequence>MLQSALLCWTSAPVSFIPAPRHFAFRIRVHPRQQLQLSSTSTAAGVPPPSLRSSVLLDSLRVLEWDKVCDAVASFTGTPLGRDATKELLWRLDFGYEDTKSLLAETAAAVEMIKYGAGGMDLGGIDVVHVKLAIDRASRGLPINGTEAIAISSLLEFSEMLQITVKTAIKEDSNWYNRFMPVAQVVMELIVNQPFVKLVRQMIDEDGSVKDNASSELKRFRDQVLRLEQKLYQLMDKLIRSDRDDVYSGEVSTINGRWCIKSTIDRYSTFEGLLLSSGPGAESFIEPLIAVQLNDELQLARALVAKAEEDVLSGLTDKMVPELDDIRSLLYAIIQLDVVFARAKYSLAFGGTFPELSTWGDGEMYSSTSTAGDVPGERTDRTFVSYSDQKRWKLYLRKAYHPLLLKQHYDDLQKARKDVTSATSEIRRARLQGNSMITEGNAELHLATLKLKVAEIEENHPVPVDFLVSTKINVLVITGPNTGGKTIGLKTLGLASMMAKSGLYVLASEPVQIPWFDAIFADIGDEQSLAQSLSTFSGHMKQISAIQSQSTSRSLVLLDEVGAGTNPLEGAALGMSLLESFSKMGALLTIATTHHGELKTLKYSNKSFENACVEFDEVNLKPTYKILWGVPGRSNALNIAERLGLPSVVLRSAHKLYGKASMEINGAIVDMERLKQEFQQHFHEAQHYMKLSRKNYESLLASKQKIHEYSIIQNNKKVQAILGAAAVARSLLHAKLQVFRETSDIHTRKEETSDNMAYSSEHFELPSLDSSAPETFKSPAPGLLSNQKPSTIPQVGDMVDVPTLGKKGMVLKVEASKGEIVVQAGNMKLRLKLSNFVTQEVNTL</sequence>
<evidence type="ECO:0000256" key="6">
    <source>
        <dbReference type="ARBA" id="ARBA00023125"/>
    </source>
</evidence>
<dbReference type="PROSITE" id="PS00486">
    <property type="entry name" value="DNA_MISMATCH_REPAIR_2"/>
    <property type="match status" value="1"/>
</dbReference>
<dbReference type="InterPro" id="IPR000432">
    <property type="entry name" value="DNA_mismatch_repair_MutS_C"/>
</dbReference>
<evidence type="ECO:0000256" key="5">
    <source>
        <dbReference type="ARBA" id="ARBA00022884"/>
    </source>
</evidence>
<dbReference type="AlphaFoldDB" id="A0A1D1XPS1"/>